<gene>
    <name evidence="1" type="ORF">MCOR_26900</name>
</gene>
<protein>
    <submittedName>
        <fullName evidence="1">Uncharacterized protein</fullName>
    </submittedName>
</protein>
<reference evidence="1 2" key="1">
    <citation type="submission" date="2020-06" db="EMBL/GenBank/DDBJ databases">
        <authorList>
            <person name="Li R."/>
            <person name="Bekaert M."/>
        </authorList>
    </citation>
    <scope>NUCLEOTIDE SEQUENCE [LARGE SCALE GENOMIC DNA]</scope>
    <source>
        <strain evidence="2">wild</strain>
    </source>
</reference>
<accession>A0A6J8C663</accession>
<name>A0A6J8C663_MYTCO</name>
<proteinExistence type="predicted"/>
<keyword evidence="2" id="KW-1185">Reference proteome</keyword>
<dbReference type="AlphaFoldDB" id="A0A6J8C663"/>
<dbReference type="EMBL" id="CACVKT020004875">
    <property type="protein sequence ID" value="CAC5391925.1"/>
    <property type="molecule type" value="Genomic_DNA"/>
</dbReference>
<evidence type="ECO:0000313" key="2">
    <source>
        <dbReference type="Proteomes" id="UP000507470"/>
    </source>
</evidence>
<evidence type="ECO:0000313" key="1">
    <source>
        <dbReference type="EMBL" id="CAC5391925.1"/>
    </source>
</evidence>
<sequence>MPDSGTNCNITTDIKNLTCLIPDIEYNPFICCSMKDWMKWISNQTTRSVYGTDVDTMTDTNEFNKLDCLIPDYGTCTDLDTTTEIKEFNMSDCFILGKQVNTFLTKQLCQIMEHVWISIQPQRSKGLTHQTVQFQVSKSIHFLPNNSQIMEHARISIQPQRSKNSTYYRTCKDFNTTTEIKEFNLSDCFILGKQVNTFLTKQLSQIMEHARI</sequence>
<dbReference type="Proteomes" id="UP000507470">
    <property type="component" value="Unassembled WGS sequence"/>
</dbReference>
<organism evidence="1 2">
    <name type="scientific">Mytilus coruscus</name>
    <name type="common">Sea mussel</name>
    <dbReference type="NCBI Taxonomy" id="42192"/>
    <lineage>
        <taxon>Eukaryota</taxon>
        <taxon>Metazoa</taxon>
        <taxon>Spiralia</taxon>
        <taxon>Lophotrochozoa</taxon>
        <taxon>Mollusca</taxon>
        <taxon>Bivalvia</taxon>
        <taxon>Autobranchia</taxon>
        <taxon>Pteriomorphia</taxon>
        <taxon>Mytilida</taxon>
        <taxon>Mytiloidea</taxon>
        <taxon>Mytilidae</taxon>
        <taxon>Mytilinae</taxon>
        <taxon>Mytilus</taxon>
    </lineage>
</organism>